<feature type="compositionally biased region" description="Basic and acidic residues" evidence="2">
    <location>
        <begin position="192"/>
        <end position="206"/>
    </location>
</feature>
<evidence type="ECO:0000313" key="3">
    <source>
        <dbReference type="EMBL" id="URE44984.1"/>
    </source>
</evidence>
<evidence type="ECO:0000313" key="4">
    <source>
        <dbReference type="Proteomes" id="UP001055439"/>
    </source>
</evidence>
<dbReference type="AlphaFoldDB" id="A0A9E7I3N0"/>
<feature type="compositionally biased region" description="Basic and acidic residues" evidence="2">
    <location>
        <begin position="211"/>
        <end position="236"/>
    </location>
</feature>
<dbReference type="OrthoDB" id="1939754at2759"/>
<keyword evidence="4" id="KW-1185">Reference proteome</keyword>
<gene>
    <name evidence="3" type="ORF">MUK42_13577</name>
</gene>
<feature type="region of interest" description="Disordered" evidence="2">
    <location>
        <begin position="211"/>
        <end position="267"/>
    </location>
</feature>
<dbReference type="EMBL" id="CP097511">
    <property type="protein sequence ID" value="URE44985.1"/>
    <property type="molecule type" value="Genomic_DNA"/>
</dbReference>
<dbReference type="EMBL" id="CP097511">
    <property type="protein sequence ID" value="URE44984.1"/>
    <property type="molecule type" value="Genomic_DNA"/>
</dbReference>
<evidence type="ECO:0000256" key="1">
    <source>
        <dbReference type="SAM" id="Coils"/>
    </source>
</evidence>
<sequence length="822" mass="91220">CYREFARHQQWRQPPCEIPPGLVHTTPPRVVATKNKELDEGEDEDRQFQSERSLNHHQQQWRRQKPEQRIEGSEIDFEFFSLLYYFSNLDSCTGYLGGGVVRGVDLFSPIHIMGDSTTMTIEFLRARLLSERTVSKAAKERAEQLATRVMELEEQLRIVSIQRRKAEQAATEAISILEIHGSNDLSAVVDSSSDKDGSPCDGKDCDEAFKEDEASTAPKGERLEVEDARSTSEHEVSPSQVGSLSWKSHSSSPDFTRKLKGKQFRSKQRRISLRLSVETSPKYNLGKSCRKIKRKEMRSTAEDKGDYHHILDDHKPELSGNVSERQSSFVDVQEKEADGSRYAIASERDEEMERVLKEQAKLIGQYEDEEKAQREWEQKYNENKASNMEHFEPGKQCHAAEINMKSQKESSAFFDRIAYEEAKSSICAFSRTIIPGCLSDDPLLGDKDVNIVEFSDAIVPTDLPVCGIGSDSQACVDGNHVAENNNEGLVVVAFPTKVSTVSTPLGKVNQNSDSGSSSNINLHAHNHINSSSTGSPSTADPVRERPKWESSATHDLSYMKQSPSAATSLGGVLEALQHAKNSLRQELHKLPLPDPAIRPLPAPSNYHVRAVVSDESSKVPVGSVGLFRIPIDHSHQSQNSEQEFHGSGLSLAAGHPHLGYAITTSDLRGSIIPCVSKESMDILKFDNYLPGMDLPSPLLCSQPCSGSMADKIHFPNEIGVSLGKQHFNTYSRGIGIPAFNRCSLPSDLRTSFPSRSGSSTHKQYFDSCLGSQEPPLSTYPFAYSGLTTNKMLVHDGLPKPYTYTRNRMPSYGGDGSGKWDLI</sequence>
<name>A0A9E7I3N0_9LILI</name>
<accession>A0A9E7I3N0</accession>
<feature type="region of interest" description="Disordered" evidence="2">
    <location>
        <begin position="502"/>
        <end position="558"/>
    </location>
</feature>
<keyword evidence="1" id="KW-0175">Coiled coil</keyword>
<feature type="coiled-coil region" evidence="1">
    <location>
        <begin position="135"/>
        <end position="169"/>
    </location>
</feature>
<protein>
    <submittedName>
        <fullName evidence="3">Uncharacterized protein</fullName>
    </submittedName>
</protein>
<reference evidence="3" key="1">
    <citation type="submission" date="2022-05" db="EMBL/GenBank/DDBJ databases">
        <title>The Musa troglodytarum L. genome provides insights into the mechanism of non-climacteric behaviour and enrichment of carotenoids.</title>
        <authorList>
            <person name="Wang J."/>
        </authorList>
    </citation>
    <scope>NUCLEOTIDE SEQUENCE</scope>
    <source>
        <tissue evidence="3">Leaf</tissue>
    </source>
</reference>
<dbReference type="Proteomes" id="UP001055439">
    <property type="component" value="Chromosome 9"/>
</dbReference>
<feature type="compositionally biased region" description="Polar residues" evidence="2">
    <location>
        <begin position="237"/>
        <end position="254"/>
    </location>
</feature>
<dbReference type="PANTHER" id="PTHR33701">
    <property type="entry name" value="TRANSMEMBRANE PROTEIN"/>
    <property type="match status" value="1"/>
</dbReference>
<feature type="compositionally biased region" description="Basic residues" evidence="2">
    <location>
        <begin position="258"/>
        <end position="267"/>
    </location>
</feature>
<feature type="non-terminal residue" evidence="3">
    <location>
        <position position="1"/>
    </location>
</feature>
<proteinExistence type="predicted"/>
<feature type="region of interest" description="Disordered" evidence="2">
    <location>
        <begin position="187"/>
        <end position="206"/>
    </location>
</feature>
<feature type="region of interest" description="Disordered" evidence="2">
    <location>
        <begin position="34"/>
        <end position="67"/>
    </location>
</feature>
<evidence type="ECO:0000256" key="2">
    <source>
        <dbReference type="SAM" id="MobiDB-lite"/>
    </source>
</evidence>
<feature type="compositionally biased region" description="Polar residues" evidence="2">
    <location>
        <begin position="502"/>
        <end position="538"/>
    </location>
</feature>
<dbReference type="PANTHER" id="PTHR33701:SF3">
    <property type="entry name" value="TRANSCRIPTIONAL REGULATOR ATRX"/>
    <property type="match status" value="1"/>
</dbReference>
<organism evidence="3 4">
    <name type="scientific">Musa troglodytarum</name>
    <name type="common">fe'i banana</name>
    <dbReference type="NCBI Taxonomy" id="320322"/>
    <lineage>
        <taxon>Eukaryota</taxon>
        <taxon>Viridiplantae</taxon>
        <taxon>Streptophyta</taxon>
        <taxon>Embryophyta</taxon>
        <taxon>Tracheophyta</taxon>
        <taxon>Spermatophyta</taxon>
        <taxon>Magnoliopsida</taxon>
        <taxon>Liliopsida</taxon>
        <taxon>Zingiberales</taxon>
        <taxon>Musaceae</taxon>
        <taxon>Musa</taxon>
    </lineage>
</organism>